<keyword evidence="1" id="KW-1133">Transmembrane helix</keyword>
<sequence>MLFSDISLSSFFTKWCCSCCQASSMLWLVFSVLIFVAREHNKSACCNNVATFGSSLFKKLPSHFAPFCFTPNNCFVVVLATRLCVFTIFTLS</sequence>
<accession>A0A0A9DEG3</accession>
<reference evidence="2" key="2">
    <citation type="journal article" date="2015" name="Data Brief">
        <title>Shoot transcriptome of the giant reed, Arundo donax.</title>
        <authorList>
            <person name="Barrero R.A."/>
            <person name="Guerrero F.D."/>
            <person name="Moolhuijzen P."/>
            <person name="Goolsby J.A."/>
            <person name="Tidwell J."/>
            <person name="Bellgard S.E."/>
            <person name="Bellgard M.I."/>
        </authorList>
    </citation>
    <scope>NUCLEOTIDE SEQUENCE</scope>
    <source>
        <tissue evidence="2">Shoot tissue taken approximately 20 cm above the soil surface</tissue>
    </source>
</reference>
<proteinExistence type="predicted"/>
<keyword evidence="1" id="KW-0472">Membrane</keyword>
<dbReference type="AlphaFoldDB" id="A0A0A9DEG3"/>
<organism evidence="2">
    <name type="scientific">Arundo donax</name>
    <name type="common">Giant reed</name>
    <name type="synonym">Donax arundinaceus</name>
    <dbReference type="NCBI Taxonomy" id="35708"/>
    <lineage>
        <taxon>Eukaryota</taxon>
        <taxon>Viridiplantae</taxon>
        <taxon>Streptophyta</taxon>
        <taxon>Embryophyta</taxon>
        <taxon>Tracheophyta</taxon>
        <taxon>Spermatophyta</taxon>
        <taxon>Magnoliopsida</taxon>
        <taxon>Liliopsida</taxon>
        <taxon>Poales</taxon>
        <taxon>Poaceae</taxon>
        <taxon>PACMAD clade</taxon>
        <taxon>Arundinoideae</taxon>
        <taxon>Arundineae</taxon>
        <taxon>Arundo</taxon>
    </lineage>
</organism>
<reference evidence="2" key="1">
    <citation type="submission" date="2014-09" db="EMBL/GenBank/DDBJ databases">
        <authorList>
            <person name="Magalhaes I.L.F."/>
            <person name="Oliveira U."/>
            <person name="Santos F.R."/>
            <person name="Vidigal T.H.D.A."/>
            <person name="Brescovit A.D."/>
            <person name="Santos A.J."/>
        </authorList>
    </citation>
    <scope>NUCLEOTIDE SEQUENCE</scope>
    <source>
        <tissue evidence="2">Shoot tissue taken approximately 20 cm above the soil surface</tissue>
    </source>
</reference>
<keyword evidence="1" id="KW-0812">Transmembrane</keyword>
<evidence type="ECO:0000313" key="2">
    <source>
        <dbReference type="EMBL" id="JAD85073.1"/>
    </source>
</evidence>
<protein>
    <submittedName>
        <fullName evidence="2">Uncharacterized protein</fullName>
    </submittedName>
</protein>
<dbReference type="EMBL" id="GBRH01212822">
    <property type="protein sequence ID" value="JAD85073.1"/>
    <property type="molecule type" value="Transcribed_RNA"/>
</dbReference>
<feature type="transmembrane region" description="Helical" evidence="1">
    <location>
        <begin position="12"/>
        <end position="36"/>
    </location>
</feature>
<name>A0A0A9DEG3_ARUDO</name>
<evidence type="ECO:0000256" key="1">
    <source>
        <dbReference type="SAM" id="Phobius"/>
    </source>
</evidence>